<gene>
    <name evidence="2" type="ORF">Pan241w_34870</name>
</gene>
<reference evidence="2 3" key="1">
    <citation type="submission" date="2019-02" db="EMBL/GenBank/DDBJ databases">
        <title>Deep-cultivation of Planctomycetes and their phenomic and genomic characterization uncovers novel biology.</title>
        <authorList>
            <person name="Wiegand S."/>
            <person name="Jogler M."/>
            <person name="Boedeker C."/>
            <person name="Pinto D."/>
            <person name="Vollmers J."/>
            <person name="Rivas-Marin E."/>
            <person name="Kohn T."/>
            <person name="Peeters S.H."/>
            <person name="Heuer A."/>
            <person name="Rast P."/>
            <person name="Oberbeckmann S."/>
            <person name="Bunk B."/>
            <person name="Jeske O."/>
            <person name="Meyerdierks A."/>
            <person name="Storesund J.E."/>
            <person name="Kallscheuer N."/>
            <person name="Luecker S."/>
            <person name="Lage O.M."/>
            <person name="Pohl T."/>
            <person name="Merkel B.J."/>
            <person name="Hornburger P."/>
            <person name="Mueller R.-W."/>
            <person name="Bruemmer F."/>
            <person name="Labrenz M."/>
            <person name="Spormann A.M."/>
            <person name="Op den Camp H."/>
            <person name="Overmann J."/>
            <person name="Amann R."/>
            <person name="Jetten M.S.M."/>
            <person name="Mascher T."/>
            <person name="Medema M.H."/>
            <person name="Devos D.P."/>
            <person name="Kaster A.-K."/>
            <person name="Ovreas L."/>
            <person name="Rohde M."/>
            <person name="Galperin M.Y."/>
            <person name="Jogler C."/>
        </authorList>
    </citation>
    <scope>NUCLEOTIDE SEQUENCE [LARGE SCALE GENOMIC DNA]</scope>
    <source>
        <strain evidence="2 3">Pan241w</strain>
    </source>
</reference>
<feature type="transmembrane region" description="Helical" evidence="1">
    <location>
        <begin position="136"/>
        <end position="161"/>
    </location>
</feature>
<keyword evidence="1" id="KW-0812">Transmembrane</keyword>
<keyword evidence="3" id="KW-1185">Reference proteome</keyword>
<name>A0A517RHN5_9PLAN</name>
<feature type="transmembrane region" description="Helical" evidence="1">
    <location>
        <begin position="76"/>
        <end position="93"/>
    </location>
</feature>
<evidence type="ECO:0000313" key="3">
    <source>
        <dbReference type="Proteomes" id="UP000317171"/>
    </source>
</evidence>
<feature type="transmembrane region" description="Helical" evidence="1">
    <location>
        <begin position="45"/>
        <end position="64"/>
    </location>
</feature>
<keyword evidence="1" id="KW-1133">Transmembrane helix</keyword>
<evidence type="ECO:0000313" key="2">
    <source>
        <dbReference type="EMBL" id="QDT43387.1"/>
    </source>
</evidence>
<protein>
    <submittedName>
        <fullName evidence="2">Uncharacterized protein</fullName>
    </submittedName>
</protein>
<feature type="transmembrane region" description="Helical" evidence="1">
    <location>
        <begin position="99"/>
        <end position="124"/>
    </location>
</feature>
<proteinExistence type="predicted"/>
<dbReference type="KEGG" id="gaz:Pan241w_34870"/>
<dbReference type="Proteomes" id="UP000317171">
    <property type="component" value="Chromosome"/>
</dbReference>
<accession>A0A517RHN5</accession>
<dbReference type="EMBL" id="CP036269">
    <property type="protein sequence ID" value="QDT43387.1"/>
    <property type="molecule type" value="Genomic_DNA"/>
</dbReference>
<dbReference type="OrthoDB" id="9837788at2"/>
<feature type="transmembrane region" description="Helical" evidence="1">
    <location>
        <begin position="12"/>
        <end position="33"/>
    </location>
</feature>
<dbReference type="AlphaFoldDB" id="A0A517RHN5"/>
<sequence>MKAESHHVSSGLLRLLAAAVMLCFLYALSYWLVGRGSESIYNMGRNMFNTVFTPVALGPVLLLWQGFRYRRLEPAVILLNGYGGGWLFLWIVADCTGFTLLGLVFFLLYLPASLIVFLYATVLLSQEIRSREFKTTTIVATVITLFASGQVLVGAALIPIVI</sequence>
<evidence type="ECO:0000256" key="1">
    <source>
        <dbReference type="SAM" id="Phobius"/>
    </source>
</evidence>
<organism evidence="2 3">
    <name type="scientific">Gimesia alba</name>
    <dbReference type="NCBI Taxonomy" id="2527973"/>
    <lineage>
        <taxon>Bacteria</taxon>
        <taxon>Pseudomonadati</taxon>
        <taxon>Planctomycetota</taxon>
        <taxon>Planctomycetia</taxon>
        <taxon>Planctomycetales</taxon>
        <taxon>Planctomycetaceae</taxon>
        <taxon>Gimesia</taxon>
    </lineage>
</organism>
<dbReference type="RefSeq" id="WP_145218031.1">
    <property type="nucleotide sequence ID" value="NZ_CP036269.1"/>
</dbReference>
<keyword evidence="1" id="KW-0472">Membrane</keyword>